<feature type="compositionally biased region" description="Gly residues" evidence="4">
    <location>
        <begin position="65"/>
        <end position="76"/>
    </location>
</feature>
<dbReference type="Gene3D" id="2.30.42.10">
    <property type="match status" value="1"/>
</dbReference>
<dbReference type="PRINTS" id="PR00834">
    <property type="entry name" value="PROTEASES2C"/>
</dbReference>
<feature type="region of interest" description="Disordered" evidence="4">
    <location>
        <begin position="1"/>
        <end position="102"/>
    </location>
</feature>
<dbReference type="InterPro" id="IPR009003">
    <property type="entry name" value="Peptidase_S1_PA"/>
</dbReference>
<evidence type="ECO:0000256" key="3">
    <source>
        <dbReference type="ARBA" id="ARBA00022801"/>
    </source>
</evidence>
<dbReference type="SUPFAM" id="SSF50156">
    <property type="entry name" value="PDZ domain-like"/>
    <property type="match status" value="1"/>
</dbReference>
<dbReference type="Proteomes" id="UP000278422">
    <property type="component" value="Unassembled WGS sequence"/>
</dbReference>
<name>A0A3R8R6A7_9CORY</name>
<dbReference type="InterPro" id="IPR001478">
    <property type="entry name" value="PDZ"/>
</dbReference>
<dbReference type="InterPro" id="IPR036034">
    <property type="entry name" value="PDZ_sf"/>
</dbReference>
<dbReference type="SUPFAM" id="SSF50494">
    <property type="entry name" value="Trypsin-like serine proteases"/>
    <property type="match status" value="1"/>
</dbReference>
<gene>
    <name evidence="6" type="ORF">CXF42_02175</name>
</gene>
<feature type="compositionally biased region" description="Low complexity" evidence="4">
    <location>
        <begin position="129"/>
        <end position="138"/>
    </location>
</feature>
<feature type="compositionally biased region" description="Polar residues" evidence="4">
    <location>
        <begin position="231"/>
        <end position="257"/>
    </location>
</feature>
<evidence type="ECO:0000256" key="1">
    <source>
        <dbReference type="ARBA" id="ARBA00010541"/>
    </source>
</evidence>
<protein>
    <submittedName>
        <fullName evidence="6">Serine protease</fullName>
    </submittedName>
</protein>
<dbReference type="PANTHER" id="PTHR43343:SF3">
    <property type="entry name" value="PROTEASE DO-LIKE 8, CHLOROPLASTIC"/>
    <property type="match status" value="1"/>
</dbReference>
<proteinExistence type="inferred from homology"/>
<dbReference type="SMART" id="SM00228">
    <property type="entry name" value="PDZ"/>
    <property type="match status" value="1"/>
</dbReference>
<reference evidence="6 7" key="1">
    <citation type="submission" date="2018-01" db="EMBL/GenBank/DDBJ databases">
        <title>Twenty Corynebacterium bovis Genomes.</title>
        <authorList>
            <person name="Gulvik C.A."/>
        </authorList>
    </citation>
    <scope>NUCLEOTIDE SEQUENCE [LARGE SCALE GENOMIC DNA]</scope>
    <source>
        <strain evidence="6 7">16-2004</strain>
    </source>
</reference>
<feature type="compositionally biased region" description="Basic and acidic residues" evidence="4">
    <location>
        <begin position="10"/>
        <end position="32"/>
    </location>
</feature>
<dbReference type="Gene3D" id="2.40.10.10">
    <property type="entry name" value="Trypsin-like serine proteases"/>
    <property type="match status" value="2"/>
</dbReference>
<comment type="similarity">
    <text evidence="1">Belongs to the peptidase S1C family.</text>
</comment>
<feature type="compositionally biased region" description="Low complexity" evidence="4">
    <location>
        <begin position="91"/>
        <end position="102"/>
    </location>
</feature>
<feature type="region of interest" description="Disordered" evidence="4">
    <location>
        <begin position="129"/>
        <end position="161"/>
    </location>
</feature>
<feature type="domain" description="PDZ" evidence="5">
    <location>
        <begin position="458"/>
        <end position="546"/>
    </location>
</feature>
<keyword evidence="2 6" id="KW-0645">Protease</keyword>
<dbReference type="GO" id="GO:0006508">
    <property type="term" value="P:proteolysis"/>
    <property type="evidence" value="ECO:0007669"/>
    <property type="project" value="UniProtKB-KW"/>
</dbReference>
<evidence type="ECO:0000259" key="5">
    <source>
        <dbReference type="PROSITE" id="PS50106"/>
    </source>
</evidence>
<dbReference type="RefSeq" id="WP_125174354.1">
    <property type="nucleotide sequence ID" value="NZ_PQNN01000041.1"/>
</dbReference>
<evidence type="ECO:0000256" key="4">
    <source>
        <dbReference type="SAM" id="MobiDB-lite"/>
    </source>
</evidence>
<dbReference type="InterPro" id="IPR051201">
    <property type="entry name" value="Chloro_Bact_Ser_Proteases"/>
</dbReference>
<keyword evidence="7" id="KW-1185">Reference proteome</keyword>
<dbReference type="GO" id="GO:0004252">
    <property type="term" value="F:serine-type endopeptidase activity"/>
    <property type="evidence" value="ECO:0007669"/>
    <property type="project" value="InterPro"/>
</dbReference>
<sequence>MNENPNISPDGHDGYDGPGARDPREGHGRWDAASESTPPTSGTGPGSEQSRDAGAWGSTSRPGPGESGAGQAGAGAGEPAYGAGQAGDGAGQPAYGAGQPAYGAGDPLNPYGAAQVGYGAGQPGYGAAQPTYGAARPGAGAGRDGAPDTGDVGDTAAHRYPYASAGPAPAGVAGDGDATAPGQPVVGGPVPVAAGRGQRRFSTPVVGGLLVAVAVAASALTAVVVDNSDSGDSGVISSFRDTTANTKQTSTRTSEPGSTEDVASRVLPSVVSIQVQTPTGGGEGSGSVFTSDGLIVTNNHVVAGAEKGQAKIQVTLNDGRVLQANVVATDPQTDIAVVKAEGAKDLQPISVGNSDDLKVGQDVVAVGSPLGLSSTVTSGIVSAMNRPVQATGEGGGEASLIDAIQTDAAINPGNSGGALVNMNGELVGIPSVIASLGAESGQQSGSIGLGFAIPANQAVRIARQLIDDGHAQHAIIGAQVNTRSQVNGAEIVSVQPGSPADSAGLKAGDVVHKVDDRLVDNGVGLIAAIRSHTVGDKVTLTVTDGQGGNEHQVSMTLTAEGETAS</sequence>
<organism evidence="6 7">
    <name type="scientific">Corynebacterium bovis</name>
    <dbReference type="NCBI Taxonomy" id="36808"/>
    <lineage>
        <taxon>Bacteria</taxon>
        <taxon>Bacillati</taxon>
        <taxon>Actinomycetota</taxon>
        <taxon>Actinomycetes</taxon>
        <taxon>Mycobacteriales</taxon>
        <taxon>Corynebacteriaceae</taxon>
        <taxon>Corynebacterium</taxon>
    </lineage>
</organism>
<dbReference type="PANTHER" id="PTHR43343">
    <property type="entry name" value="PEPTIDASE S12"/>
    <property type="match status" value="1"/>
</dbReference>
<dbReference type="AlphaFoldDB" id="A0A3R8R6A7"/>
<dbReference type="InterPro" id="IPR001940">
    <property type="entry name" value="Peptidase_S1C"/>
</dbReference>
<dbReference type="InterPro" id="IPR043504">
    <property type="entry name" value="Peptidase_S1_PA_chymotrypsin"/>
</dbReference>
<evidence type="ECO:0000256" key="2">
    <source>
        <dbReference type="ARBA" id="ARBA00022670"/>
    </source>
</evidence>
<keyword evidence="3" id="KW-0378">Hydrolase</keyword>
<dbReference type="PROSITE" id="PS50106">
    <property type="entry name" value="PDZ"/>
    <property type="match status" value="1"/>
</dbReference>
<accession>A0A3R8R6A7</accession>
<feature type="region of interest" description="Disordered" evidence="4">
    <location>
        <begin position="231"/>
        <end position="263"/>
    </location>
</feature>
<dbReference type="EMBL" id="PQNQ01000003">
    <property type="protein sequence ID" value="RRQ05364.1"/>
    <property type="molecule type" value="Genomic_DNA"/>
</dbReference>
<evidence type="ECO:0000313" key="6">
    <source>
        <dbReference type="EMBL" id="RRQ05364.1"/>
    </source>
</evidence>
<dbReference type="Pfam" id="PF13365">
    <property type="entry name" value="Trypsin_2"/>
    <property type="match status" value="1"/>
</dbReference>
<comment type="caution">
    <text evidence="6">The sequence shown here is derived from an EMBL/GenBank/DDBJ whole genome shotgun (WGS) entry which is preliminary data.</text>
</comment>
<dbReference type="Pfam" id="PF13180">
    <property type="entry name" value="PDZ_2"/>
    <property type="match status" value="1"/>
</dbReference>
<evidence type="ECO:0000313" key="7">
    <source>
        <dbReference type="Proteomes" id="UP000278422"/>
    </source>
</evidence>